<dbReference type="InterPro" id="IPR003439">
    <property type="entry name" value="ABC_transporter-like_ATP-bd"/>
</dbReference>
<dbReference type="PROSITE" id="PS00211">
    <property type="entry name" value="ABC_TRANSPORTER_1"/>
    <property type="match status" value="1"/>
</dbReference>
<dbReference type="PANTHER" id="PTHR24220:SF470">
    <property type="entry name" value="CELL DIVISION ATP-BINDING PROTEIN FTSE"/>
    <property type="match status" value="1"/>
</dbReference>
<dbReference type="Gene3D" id="3.40.50.300">
    <property type="entry name" value="P-loop containing nucleotide triphosphate hydrolases"/>
    <property type="match status" value="1"/>
</dbReference>
<dbReference type="InterPro" id="IPR003593">
    <property type="entry name" value="AAA+_ATPase"/>
</dbReference>
<keyword evidence="3 9" id="KW-1003">Cell membrane</keyword>
<evidence type="ECO:0000256" key="5">
    <source>
        <dbReference type="ARBA" id="ARBA00022741"/>
    </source>
</evidence>
<gene>
    <name evidence="9 11" type="primary">ftsE</name>
    <name evidence="11" type="ORF">WMO26_04615</name>
</gene>
<keyword evidence="7 9" id="KW-0472">Membrane</keyword>
<evidence type="ECO:0000256" key="3">
    <source>
        <dbReference type="ARBA" id="ARBA00022475"/>
    </source>
</evidence>
<comment type="function">
    <text evidence="9">Part of the ABC transporter FtsEX involved in cellular division.</text>
</comment>
<evidence type="ECO:0000259" key="10">
    <source>
        <dbReference type="PROSITE" id="PS50893"/>
    </source>
</evidence>
<dbReference type="GO" id="GO:0005524">
    <property type="term" value="F:ATP binding"/>
    <property type="evidence" value="ECO:0007669"/>
    <property type="project" value="UniProtKB-KW"/>
</dbReference>
<dbReference type="InterPro" id="IPR017871">
    <property type="entry name" value="ABC_transporter-like_CS"/>
</dbReference>
<sequence>MIEFRGVTKTYPNGTTALKDVNLTIEDGEFVFIVGSSGAGKSTFLKLIIREEVANAGKIRVNGFDFSTMKKRDVPYMRRTMGIVFQDFRLIPKMTVFDNVAFAMRVTGAPPRQIRKRVSKVLALVGLSHKARCMPGELSGGEQQRVGLARAMVNNPKMIVADEPTGNIDPERSFEMVKLLSEINRRGTTVLMVTHERSLVERFDRRVIQIDDGSVISDTGVKESHEDE</sequence>
<dbReference type="RefSeq" id="WP_349218481.1">
    <property type="nucleotide sequence ID" value="NZ_JBBMFD010000005.1"/>
</dbReference>
<comment type="subcellular location">
    <subcellularLocation>
        <location evidence="9">Cell membrane</location>
        <topology evidence="9">Peripheral membrane protein</topology>
        <orientation evidence="9">Cytoplasmic side</orientation>
    </subcellularLocation>
</comment>
<keyword evidence="8 9" id="KW-0131">Cell cycle</keyword>
<organism evidence="11 12">
    <name type="scientific">Solibaculum intestinale</name>
    <dbReference type="NCBI Taxonomy" id="3133165"/>
    <lineage>
        <taxon>Bacteria</taxon>
        <taxon>Bacillati</taxon>
        <taxon>Bacillota</taxon>
        <taxon>Clostridia</taxon>
        <taxon>Eubacteriales</taxon>
        <taxon>Oscillospiraceae</taxon>
        <taxon>Solibaculum</taxon>
    </lineage>
</organism>
<feature type="domain" description="ABC transporter" evidence="10">
    <location>
        <begin position="2"/>
        <end position="228"/>
    </location>
</feature>
<dbReference type="EMBL" id="JBBMFD010000005">
    <property type="protein sequence ID" value="MEQ2440103.1"/>
    <property type="molecule type" value="Genomic_DNA"/>
</dbReference>
<evidence type="ECO:0000256" key="1">
    <source>
        <dbReference type="ARBA" id="ARBA00005417"/>
    </source>
</evidence>
<keyword evidence="5 9" id="KW-0547">Nucleotide-binding</keyword>
<comment type="subunit">
    <text evidence="9">Homodimer. Forms a membrane-associated complex with FtsX.</text>
</comment>
<dbReference type="PROSITE" id="PS50893">
    <property type="entry name" value="ABC_TRANSPORTER_2"/>
    <property type="match status" value="1"/>
</dbReference>
<evidence type="ECO:0000256" key="8">
    <source>
        <dbReference type="ARBA" id="ARBA00023306"/>
    </source>
</evidence>
<dbReference type="SUPFAM" id="SSF52540">
    <property type="entry name" value="P-loop containing nucleoside triphosphate hydrolases"/>
    <property type="match status" value="1"/>
</dbReference>
<dbReference type="Proteomes" id="UP001489509">
    <property type="component" value="Unassembled WGS sequence"/>
</dbReference>
<keyword evidence="4 9" id="KW-0132">Cell division</keyword>
<name>A0ABV1DYI2_9FIRM</name>
<dbReference type="Pfam" id="PF00005">
    <property type="entry name" value="ABC_tran"/>
    <property type="match status" value="1"/>
</dbReference>
<evidence type="ECO:0000256" key="7">
    <source>
        <dbReference type="ARBA" id="ARBA00023136"/>
    </source>
</evidence>
<protein>
    <recommendedName>
        <fullName evidence="2 9">Cell division ATP-binding protein FtsE</fullName>
    </recommendedName>
</protein>
<dbReference type="InterPro" id="IPR027417">
    <property type="entry name" value="P-loop_NTPase"/>
</dbReference>
<reference evidence="11 12" key="1">
    <citation type="submission" date="2024-03" db="EMBL/GenBank/DDBJ databases">
        <title>Human intestinal bacterial collection.</title>
        <authorList>
            <person name="Pauvert C."/>
            <person name="Hitch T.C.A."/>
            <person name="Clavel T."/>
        </authorList>
    </citation>
    <scope>NUCLEOTIDE SEQUENCE [LARGE SCALE GENOMIC DNA]</scope>
    <source>
        <strain evidence="11 12">CLA-JM-H44</strain>
    </source>
</reference>
<dbReference type="GO" id="GO:0051301">
    <property type="term" value="P:cell division"/>
    <property type="evidence" value="ECO:0007669"/>
    <property type="project" value="UniProtKB-KW"/>
</dbReference>
<dbReference type="InterPro" id="IPR015854">
    <property type="entry name" value="ABC_transpr_LolD-like"/>
</dbReference>
<comment type="similarity">
    <text evidence="1 9">Belongs to the ABC transporter superfamily.</text>
</comment>
<dbReference type="NCBIfam" id="TIGR02673">
    <property type="entry name" value="FtsE"/>
    <property type="match status" value="1"/>
</dbReference>
<dbReference type="PANTHER" id="PTHR24220">
    <property type="entry name" value="IMPORT ATP-BINDING PROTEIN"/>
    <property type="match status" value="1"/>
</dbReference>
<evidence type="ECO:0000313" key="12">
    <source>
        <dbReference type="Proteomes" id="UP001489509"/>
    </source>
</evidence>
<accession>A0ABV1DYI2</accession>
<evidence type="ECO:0000313" key="11">
    <source>
        <dbReference type="EMBL" id="MEQ2440103.1"/>
    </source>
</evidence>
<evidence type="ECO:0000256" key="6">
    <source>
        <dbReference type="ARBA" id="ARBA00022840"/>
    </source>
</evidence>
<evidence type="ECO:0000256" key="2">
    <source>
        <dbReference type="ARBA" id="ARBA00020019"/>
    </source>
</evidence>
<evidence type="ECO:0000256" key="4">
    <source>
        <dbReference type="ARBA" id="ARBA00022618"/>
    </source>
</evidence>
<evidence type="ECO:0000256" key="9">
    <source>
        <dbReference type="RuleBase" id="RU365094"/>
    </source>
</evidence>
<dbReference type="InterPro" id="IPR005286">
    <property type="entry name" value="Cell_div_FtsE"/>
</dbReference>
<dbReference type="SMART" id="SM00382">
    <property type="entry name" value="AAA"/>
    <property type="match status" value="1"/>
</dbReference>
<proteinExistence type="inferred from homology"/>
<keyword evidence="12" id="KW-1185">Reference proteome</keyword>
<comment type="caution">
    <text evidence="11">The sequence shown here is derived from an EMBL/GenBank/DDBJ whole genome shotgun (WGS) entry which is preliminary data.</text>
</comment>
<keyword evidence="6 9" id="KW-0067">ATP-binding</keyword>